<accession>A0A4S3J2F4</accession>
<evidence type="ECO:0000313" key="1">
    <source>
        <dbReference type="EMBL" id="THC88973.1"/>
    </source>
</evidence>
<dbReference type="AlphaFoldDB" id="A0A4S3J2F4"/>
<evidence type="ECO:0000313" key="2">
    <source>
        <dbReference type="Proteomes" id="UP000308092"/>
    </source>
</evidence>
<comment type="caution">
    <text evidence="1">The sequence shown here is derived from an EMBL/GenBank/DDBJ whole genome shotgun (WGS) entry which is preliminary data.</text>
</comment>
<name>A0A4S3J2F4_9EURO</name>
<protein>
    <submittedName>
        <fullName evidence="1">Uncharacterized protein</fullName>
    </submittedName>
</protein>
<dbReference type="VEuPathDB" id="FungiDB:EYZ11_011588"/>
<dbReference type="Proteomes" id="UP000308092">
    <property type="component" value="Unassembled WGS sequence"/>
</dbReference>
<gene>
    <name evidence="1" type="ORF">EYZ11_011588</name>
</gene>
<dbReference type="EMBL" id="SOSA01000732">
    <property type="protein sequence ID" value="THC88973.1"/>
    <property type="molecule type" value="Genomic_DNA"/>
</dbReference>
<sequence>MADKSEKAVWWWYVPSQPEDCLPSRRKRVASVVHLRSGWLLPVYTAENLLKSATTWTAAANAYWGNGDCVPGS</sequence>
<keyword evidence="2" id="KW-1185">Reference proteome</keyword>
<organism evidence="1 2">
    <name type="scientific">Aspergillus tanneri</name>
    <dbReference type="NCBI Taxonomy" id="1220188"/>
    <lineage>
        <taxon>Eukaryota</taxon>
        <taxon>Fungi</taxon>
        <taxon>Dikarya</taxon>
        <taxon>Ascomycota</taxon>
        <taxon>Pezizomycotina</taxon>
        <taxon>Eurotiomycetes</taxon>
        <taxon>Eurotiomycetidae</taxon>
        <taxon>Eurotiales</taxon>
        <taxon>Aspergillaceae</taxon>
        <taxon>Aspergillus</taxon>
        <taxon>Aspergillus subgen. Circumdati</taxon>
    </lineage>
</organism>
<proteinExistence type="predicted"/>
<reference evidence="1 2" key="1">
    <citation type="submission" date="2019-03" db="EMBL/GenBank/DDBJ databases">
        <title>The genome sequence of a newly discovered highly antifungal drug resistant Aspergillus species, Aspergillus tanneri NIH 1004.</title>
        <authorList>
            <person name="Mounaud S."/>
            <person name="Singh I."/>
            <person name="Joardar V."/>
            <person name="Pakala S."/>
            <person name="Pakala S."/>
            <person name="Venepally P."/>
            <person name="Hoover J."/>
            <person name="Nierman W."/>
            <person name="Chung J."/>
            <person name="Losada L."/>
        </authorList>
    </citation>
    <scope>NUCLEOTIDE SEQUENCE [LARGE SCALE GENOMIC DNA]</scope>
    <source>
        <strain evidence="1 2">NIH1004</strain>
    </source>
</reference>